<dbReference type="GO" id="GO:0005886">
    <property type="term" value="C:plasma membrane"/>
    <property type="evidence" value="ECO:0007669"/>
    <property type="project" value="UniProtKB-SubCell"/>
</dbReference>
<dbReference type="InterPro" id="IPR020846">
    <property type="entry name" value="MFS_dom"/>
</dbReference>
<keyword evidence="2" id="KW-0813">Transport</keyword>
<evidence type="ECO:0000256" key="2">
    <source>
        <dbReference type="ARBA" id="ARBA00022448"/>
    </source>
</evidence>
<accession>A0A7W9N0C9</accession>
<dbReference type="GO" id="GO:0022857">
    <property type="term" value="F:transmembrane transporter activity"/>
    <property type="evidence" value="ECO:0007669"/>
    <property type="project" value="InterPro"/>
</dbReference>
<feature type="transmembrane region" description="Helical" evidence="7">
    <location>
        <begin position="323"/>
        <end position="343"/>
    </location>
</feature>
<evidence type="ECO:0000256" key="5">
    <source>
        <dbReference type="ARBA" id="ARBA00023136"/>
    </source>
</evidence>
<dbReference type="SUPFAM" id="SSF103473">
    <property type="entry name" value="MFS general substrate transporter"/>
    <property type="match status" value="1"/>
</dbReference>
<evidence type="ECO:0000256" key="1">
    <source>
        <dbReference type="ARBA" id="ARBA00004651"/>
    </source>
</evidence>
<sequence>MASSTPPRPGDADAHPAPAVVAPARSGDAPPTGEAIVQDLPWRWSVQGRIFLIGGLGFMFDAWDVALNGVMIPLLREEWALAPADAAWIGTANLIGMAVGAFLWGTIADRIGRKAAFAWTLAIFSVFTLAGALTDSLLWFAVFRFVAGVGLGGTIPVDYALVGEFTPRRLRGRVLAAMDGWWPVGAALCGLVSAWLVGTWGDWRLPLLAMVLPALLAFVVRLGIPESPLFLMSRGREAEARKVIDRMVEATGAERREYVMPPVEQERAGGVLAQLAAVWRFSPRITAVTWALFVAIMVVYYIALQWLPTFLIDAGYAEGRAFIMTSGMAAAGLLGVVVATVLIEVTGRRWLLGVSAVVASALLVWLASVLGVPSAVLPLVLAFGFVVQIAIPVLYTYVSELYPTTLRASGFGWASAASRVGAGLGPLFFVGTLVPAMGLPAAFAVTGGLVLLACVAMLALAPETRGRALEVSAD</sequence>
<evidence type="ECO:0000256" key="4">
    <source>
        <dbReference type="ARBA" id="ARBA00022989"/>
    </source>
</evidence>
<dbReference type="CDD" id="cd17316">
    <property type="entry name" value="MFS_SV2_like"/>
    <property type="match status" value="1"/>
</dbReference>
<evidence type="ECO:0000313" key="10">
    <source>
        <dbReference type="Proteomes" id="UP000567246"/>
    </source>
</evidence>
<dbReference type="Gene3D" id="1.20.1250.20">
    <property type="entry name" value="MFS general substrate transporter like domains"/>
    <property type="match status" value="1"/>
</dbReference>
<dbReference type="InterPro" id="IPR011701">
    <property type="entry name" value="MFS"/>
</dbReference>
<dbReference type="AlphaFoldDB" id="A0A7W9N0C9"/>
<organism evidence="9 10">
    <name type="scientific">Micrococcus endophyticus</name>
    <dbReference type="NCBI Taxonomy" id="455343"/>
    <lineage>
        <taxon>Bacteria</taxon>
        <taxon>Bacillati</taxon>
        <taxon>Actinomycetota</taxon>
        <taxon>Actinomycetes</taxon>
        <taxon>Micrococcales</taxon>
        <taxon>Micrococcaceae</taxon>
        <taxon>Micrococcus</taxon>
    </lineage>
</organism>
<keyword evidence="4 7" id="KW-1133">Transmembrane helix</keyword>
<protein>
    <submittedName>
        <fullName evidence="9">Putative MFS transporter</fullName>
    </submittedName>
</protein>
<dbReference type="Pfam" id="PF07690">
    <property type="entry name" value="MFS_1"/>
    <property type="match status" value="1"/>
</dbReference>
<name>A0A7W9N0C9_9MICC</name>
<evidence type="ECO:0000313" key="9">
    <source>
        <dbReference type="EMBL" id="MBB5848910.1"/>
    </source>
</evidence>
<gene>
    <name evidence="9" type="ORF">HDA33_001474</name>
</gene>
<feature type="domain" description="Major facilitator superfamily (MFS) profile" evidence="8">
    <location>
        <begin position="50"/>
        <end position="465"/>
    </location>
</feature>
<dbReference type="RefSeq" id="WP_184172221.1">
    <property type="nucleotide sequence ID" value="NZ_BAABAG010000011.1"/>
</dbReference>
<feature type="transmembrane region" description="Helical" evidence="7">
    <location>
        <begin position="350"/>
        <end position="370"/>
    </location>
</feature>
<comment type="caution">
    <text evidence="9">The sequence shown here is derived from an EMBL/GenBank/DDBJ whole genome shotgun (WGS) entry which is preliminary data.</text>
</comment>
<dbReference type="EMBL" id="JACHMW010000001">
    <property type="protein sequence ID" value="MBB5848910.1"/>
    <property type="molecule type" value="Genomic_DNA"/>
</dbReference>
<keyword evidence="10" id="KW-1185">Reference proteome</keyword>
<comment type="subcellular location">
    <subcellularLocation>
        <location evidence="1">Cell membrane</location>
        <topology evidence="1">Multi-pass membrane protein</topology>
    </subcellularLocation>
</comment>
<dbReference type="InterPro" id="IPR005829">
    <property type="entry name" value="Sugar_transporter_CS"/>
</dbReference>
<dbReference type="PROSITE" id="PS50850">
    <property type="entry name" value="MFS"/>
    <property type="match status" value="1"/>
</dbReference>
<feature type="region of interest" description="Disordered" evidence="6">
    <location>
        <begin position="1"/>
        <end position="31"/>
    </location>
</feature>
<evidence type="ECO:0000256" key="3">
    <source>
        <dbReference type="ARBA" id="ARBA00022692"/>
    </source>
</evidence>
<keyword evidence="3 7" id="KW-0812">Transmembrane</keyword>
<feature type="transmembrane region" description="Helical" evidence="7">
    <location>
        <begin position="116"/>
        <end position="133"/>
    </location>
</feature>
<dbReference type="PROSITE" id="PS00217">
    <property type="entry name" value="SUGAR_TRANSPORT_2"/>
    <property type="match status" value="1"/>
</dbReference>
<feature type="transmembrane region" description="Helical" evidence="7">
    <location>
        <begin position="376"/>
        <end position="398"/>
    </location>
</feature>
<feature type="transmembrane region" description="Helical" evidence="7">
    <location>
        <begin position="50"/>
        <end position="74"/>
    </location>
</feature>
<feature type="transmembrane region" description="Helical" evidence="7">
    <location>
        <begin position="174"/>
        <end position="197"/>
    </location>
</feature>
<feature type="transmembrane region" description="Helical" evidence="7">
    <location>
        <begin position="139"/>
        <end position="162"/>
    </location>
</feature>
<evidence type="ECO:0000259" key="8">
    <source>
        <dbReference type="PROSITE" id="PS50850"/>
    </source>
</evidence>
<dbReference type="PANTHER" id="PTHR23511">
    <property type="entry name" value="SYNAPTIC VESICLE GLYCOPROTEIN 2"/>
    <property type="match status" value="1"/>
</dbReference>
<dbReference type="PANTHER" id="PTHR23511:SF34">
    <property type="entry name" value="SYNAPTIC VESICLE GLYCOPROTEIN 2"/>
    <property type="match status" value="1"/>
</dbReference>
<proteinExistence type="predicted"/>
<evidence type="ECO:0000256" key="7">
    <source>
        <dbReference type="SAM" id="Phobius"/>
    </source>
</evidence>
<feature type="transmembrane region" description="Helical" evidence="7">
    <location>
        <begin position="86"/>
        <end position="104"/>
    </location>
</feature>
<keyword evidence="5 7" id="KW-0472">Membrane</keyword>
<dbReference type="InterPro" id="IPR036259">
    <property type="entry name" value="MFS_trans_sf"/>
</dbReference>
<feature type="transmembrane region" description="Helical" evidence="7">
    <location>
        <begin position="203"/>
        <end position="224"/>
    </location>
</feature>
<feature type="transmembrane region" description="Helical" evidence="7">
    <location>
        <begin position="410"/>
        <end position="429"/>
    </location>
</feature>
<feature type="transmembrane region" description="Helical" evidence="7">
    <location>
        <begin position="441"/>
        <end position="461"/>
    </location>
</feature>
<feature type="transmembrane region" description="Helical" evidence="7">
    <location>
        <begin position="285"/>
        <end position="303"/>
    </location>
</feature>
<feature type="compositionally biased region" description="Low complexity" evidence="6">
    <location>
        <begin position="15"/>
        <end position="25"/>
    </location>
</feature>
<dbReference type="Proteomes" id="UP000567246">
    <property type="component" value="Unassembled WGS sequence"/>
</dbReference>
<evidence type="ECO:0000256" key="6">
    <source>
        <dbReference type="SAM" id="MobiDB-lite"/>
    </source>
</evidence>
<reference evidence="9 10" key="1">
    <citation type="submission" date="2020-08" db="EMBL/GenBank/DDBJ databases">
        <title>Sequencing the genomes of 1000 actinobacteria strains.</title>
        <authorList>
            <person name="Klenk H.-P."/>
        </authorList>
    </citation>
    <scope>NUCLEOTIDE SEQUENCE [LARGE SCALE GENOMIC DNA]</scope>
    <source>
        <strain evidence="9 10">DSM 17945</strain>
    </source>
</reference>